<reference evidence="1 2" key="1">
    <citation type="journal article" date="2011" name="Syst. Appl. Microbiol.">
        <title>Defluviimonas denitrificans gen. nov., sp. nov., and Pararhodobacter aggregans gen. nov., sp. nov., non-phototrophic Rhodobacteraceae from the biofilter of a marine aquaculture.</title>
        <authorList>
            <person name="Foesel B.U."/>
            <person name="Drake H.L."/>
            <person name="Schramm A."/>
        </authorList>
    </citation>
    <scope>NUCLEOTIDE SEQUENCE [LARGE SCALE GENOMIC DNA]</scope>
    <source>
        <strain evidence="1 2">D1-19</strain>
    </source>
</reference>
<name>A0A2T7UNG0_9RHOB</name>
<evidence type="ECO:0000313" key="2">
    <source>
        <dbReference type="Proteomes" id="UP000244810"/>
    </source>
</evidence>
<dbReference type="Proteomes" id="UP000244810">
    <property type="component" value="Unassembled WGS sequence"/>
</dbReference>
<gene>
    <name evidence="1" type="ORF">DDE23_16410</name>
</gene>
<proteinExistence type="predicted"/>
<protein>
    <submittedName>
        <fullName evidence="1">Uncharacterized protein</fullName>
    </submittedName>
</protein>
<comment type="caution">
    <text evidence="1">The sequence shown here is derived from an EMBL/GenBank/DDBJ whole genome shotgun (WGS) entry which is preliminary data.</text>
</comment>
<dbReference type="RefSeq" id="WP_107753068.1">
    <property type="nucleotide sequence ID" value="NZ_QBKF01000009.1"/>
</dbReference>
<accession>A0A2T7UNG0</accession>
<dbReference type="OrthoDB" id="7550695at2"/>
<keyword evidence="2" id="KW-1185">Reference proteome</keyword>
<dbReference type="EMBL" id="QDDR01000009">
    <property type="protein sequence ID" value="PVE46232.1"/>
    <property type="molecule type" value="Genomic_DNA"/>
</dbReference>
<evidence type="ECO:0000313" key="1">
    <source>
        <dbReference type="EMBL" id="PVE46232.1"/>
    </source>
</evidence>
<organism evidence="1 2">
    <name type="scientific">Pararhodobacter aggregans</name>
    <dbReference type="NCBI Taxonomy" id="404875"/>
    <lineage>
        <taxon>Bacteria</taxon>
        <taxon>Pseudomonadati</taxon>
        <taxon>Pseudomonadota</taxon>
        <taxon>Alphaproteobacteria</taxon>
        <taxon>Rhodobacterales</taxon>
        <taxon>Paracoccaceae</taxon>
        <taxon>Pararhodobacter</taxon>
    </lineage>
</organism>
<sequence>MRLILKIVAWLAGALALVIVALAAPVLWVETMCRGEAAPVAHTPLSSETRPAIRTLLTYPEWHIVHAYDDYAEVIRTGDPHDYGFLRGIAGFWSSACTLTRESAALGEIDGETKTTIYVIGVSFTLEMAMKAAYEETLGRIATLIRGPEPAPLDRLSAEQAAGYARFLQQVPWYRYDFRADAAALDAANTGVFRDRERAFALGLEHRTRALYAGAIAGAVAATGQDDLTLQMVVGGLTPEQLAATPGVTVLRPVGEGYEVETPRYRELTGILADWAGQGARFVDMAGNDRILFTALSDREQEEGAMLDLPRQGYGDTRHLFLVPVADLAETLRGLDARGLRLEHIHDY</sequence>
<dbReference type="AlphaFoldDB" id="A0A2T7UNG0"/>